<evidence type="ECO:0000313" key="2">
    <source>
        <dbReference type="EMBL" id="MCY0966772.1"/>
    </source>
</evidence>
<accession>A0A9X3IST9</accession>
<gene>
    <name evidence="2" type="ORF">OUO13_16440</name>
</gene>
<dbReference type="CDD" id="cd06661">
    <property type="entry name" value="GGCT_like"/>
    <property type="match status" value="1"/>
</dbReference>
<dbReference type="SUPFAM" id="SSF110857">
    <property type="entry name" value="Gamma-glutamyl cyclotransferase-like"/>
    <property type="match status" value="1"/>
</dbReference>
<organism evidence="2 3">
    <name type="scientific">Parathalassolituus penaei</name>
    <dbReference type="NCBI Taxonomy" id="2997323"/>
    <lineage>
        <taxon>Bacteria</taxon>
        <taxon>Pseudomonadati</taxon>
        <taxon>Pseudomonadota</taxon>
        <taxon>Gammaproteobacteria</taxon>
        <taxon>Oceanospirillales</taxon>
        <taxon>Oceanospirillaceae</taxon>
        <taxon>Parathalassolituus</taxon>
    </lineage>
</organism>
<sequence length="162" mass="18751">MSEPRFLLVYGSLMSHKGLRTSLPQQQNSAMHRLLLRHARSVGTLQVPGKLWLRHGYPVLVPDAHSPSRVQAELYELLRPAQLLPELDAYELSNANHRFPREYQRSRLRVTHPQTGHTVETWVYSNGQSLARCQPIHHGDWQRFCRERAVSHPRPLNPAAWC</sequence>
<protein>
    <submittedName>
        <fullName evidence="2">Gamma-glutamylcyclotransferase</fullName>
    </submittedName>
</protein>
<dbReference type="InterPro" id="IPR009288">
    <property type="entry name" value="AIG2-like_dom"/>
</dbReference>
<evidence type="ECO:0000313" key="3">
    <source>
        <dbReference type="Proteomes" id="UP001150830"/>
    </source>
</evidence>
<dbReference type="Pfam" id="PF06094">
    <property type="entry name" value="GGACT"/>
    <property type="match status" value="1"/>
</dbReference>
<dbReference type="Proteomes" id="UP001150830">
    <property type="component" value="Unassembled WGS sequence"/>
</dbReference>
<dbReference type="AlphaFoldDB" id="A0A9X3IST9"/>
<evidence type="ECO:0000259" key="1">
    <source>
        <dbReference type="Pfam" id="PF06094"/>
    </source>
</evidence>
<dbReference type="RefSeq" id="WP_283174969.1">
    <property type="nucleotide sequence ID" value="NZ_JAPNOA010000056.1"/>
</dbReference>
<dbReference type="EMBL" id="JAPNOA010000056">
    <property type="protein sequence ID" value="MCY0966772.1"/>
    <property type="molecule type" value="Genomic_DNA"/>
</dbReference>
<dbReference type="InterPro" id="IPR013024">
    <property type="entry name" value="GGCT-like"/>
</dbReference>
<proteinExistence type="predicted"/>
<comment type="caution">
    <text evidence="2">The sequence shown here is derived from an EMBL/GenBank/DDBJ whole genome shotgun (WGS) entry which is preliminary data.</text>
</comment>
<dbReference type="Gene3D" id="3.10.490.10">
    <property type="entry name" value="Gamma-glutamyl cyclotransferase-like"/>
    <property type="match status" value="1"/>
</dbReference>
<dbReference type="InterPro" id="IPR036568">
    <property type="entry name" value="GGCT-like_sf"/>
</dbReference>
<reference evidence="2" key="1">
    <citation type="submission" date="2022-11" db="EMBL/GenBank/DDBJ databases">
        <title>Parathalassolutuus dongxingensis gen. nov., sp. nov., a novel member of family Oceanospirillaceae isolated from a coastal shrimp pond in Guangxi, China.</title>
        <authorList>
            <person name="Chen H."/>
        </authorList>
    </citation>
    <scope>NUCLEOTIDE SEQUENCE</scope>
    <source>
        <strain evidence="2">G-43</strain>
    </source>
</reference>
<keyword evidence="3" id="KW-1185">Reference proteome</keyword>
<feature type="domain" description="Gamma-glutamylcyclotransferase AIG2-like" evidence="1">
    <location>
        <begin position="8"/>
        <end position="142"/>
    </location>
</feature>
<name>A0A9X3IST9_9GAMM</name>